<dbReference type="Proteomes" id="UP000298125">
    <property type="component" value="Unassembled WGS sequence"/>
</dbReference>
<dbReference type="Gene3D" id="3.40.640.10">
    <property type="entry name" value="Type I PLP-dependent aspartate aminotransferase-like (Major domain)"/>
    <property type="match status" value="1"/>
</dbReference>
<dbReference type="OrthoDB" id="9810913at2"/>
<dbReference type="GO" id="GO:0030170">
    <property type="term" value="F:pyridoxal phosphate binding"/>
    <property type="evidence" value="ECO:0007669"/>
    <property type="project" value="TreeGrafter"/>
</dbReference>
<dbReference type="InterPro" id="IPR015422">
    <property type="entry name" value="PyrdxlP-dep_Trfase_small"/>
</dbReference>
<dbReference type="InterPro" id="IPR015424">
    <property type="entry name" value="PyrdxlP-dep_Trfase"/>
</dbReference>
<keyword evidence="5" id="KW-0032">Aminotransferase</keyword>
<sequence>MKQIPYGRHFIDQTDIDSVLEVLNSDFLTQGPQVPAFEKAVCEYVSAKHAIAVNSATSALHLACIALGVGKGDYVWTSPISFVASSNCALYCGADVDFVDIDSKSYNMSVDRLREKLEKAKAENKLPKVVIPVHFSGQSCDMEKIAALAKEYNFRVIEDASHAIGGSYLNEKVGNCKYSDVTIFSFHPVKIITTGEGGMCTTNDSEIANLIYRLRSHGITRNPKEMTEQPDGPWYYQQIDLGFNYRMNDIQAALGVSQLKRLDTIVEKRHKVREYYDKILKDVGVVLPEQMDYAKSSLHLYVIQVIEKEMNADRKEIFERLRVSGILVNVHYIPIYRQPYYQKKYGFKYSDFPEAEKYYSNTISIPIYPELNQEDQDRVKDAMSKPIGHQVLF</sequence>
<feature type="active site" description="Proton acceptor" evidence="2">
    <location>
        <position position="190"/>
    </location>
</feature>
<evidence type="ECO:0000256" key="2">
    <source>
        <dbReference type="PIRSR" id="PIRSR000390-1"/>
    </source>
</evidence>
<comment type="caution">
    <text evidence="5">The sequence shown here is derived from an EMBL/GenBank/DDBJ whole genome shotgun (WGS) entry which is preliminary data.</text>
</comment>
<dbReference type="PANTHER" id="PTHR30244">
    <property type="entry name" value="TRANSAMINASE"/>
    <property type="match status" value="1"/>
</dbReference>
<name>A0A4R9JK45_9LEPT</name>
<dbReference type="PANTHER" id="PTHR30244:SF34">
    <property type="entry name" value="DTDP-4-AMINO-4,6-DIDEOXYGALACTOSE TRANSAMINASE"/>
    <property type="match status" value="1"/>
</dbReference>
<dbReference type="EMBL" id="RQGA01000001">
    <property type="protein sequence ID" value="TGL45849.1"/>
    <property type="molecule type" value="Genomic_DNA"/>
</dbReference>
<keyword evidence="3 4" id="KW-0663">Pyridoxal phosphate</keyword>
<evidence type="ECO:0000313" key="6">
    <source>
        <dbReference type="Proteomes" id="UP000298125"/>
    </source>
</evidence>
<feature type="modified residue" description="N6-(pyridoxal phosphate)lysine" evidence="3">
    <location>
        <position position="190"/>
    </location>
</feature>
<dbReference type="SUPFAM" id="SSF53383">
    <property type="entry name" value="PLP-dependent transferases"/>
    <property type="match status" value="1"/>
</dbReference>
<evidence type="ECO:0000313" key="5">
    <source>
        <dbReference type="EMBL" id="TGL45849.1"/>
    </source>
</evidence>
<dbReference type="Gene3D" id="3.90.1150.10">
    <property type="entry name" value="Aspartate Aminotransferase, domain 1"/>
    <property type="match status" value="1"/>
</dbReference>
<reference evidence="5" key="1">
    <citation type="journal article" date="2019" name="PLoS Negl. Trop. Dis.">
        <title>Revisiting the worldwide diversity of Leptospira species in the environment.</title>
        <authorList>
            <person name="Vincent A.T."/>
            <person name="Schiettekatte O."/>
            <person name="Bourhy P."/>
            <person name="Veyrier F.J."/>
            <person name="Picardeau M."/>
        </authorList>
    </citation>
    <scope>NUCLEOTIDE SEQUENCE [LARGE SCALE GENOMIC DNA]</scope>
    <source>
        <strain evidence="5">201702692</strain>
    </source>
</reference>
<evidence type="ECO:0000256" key="3">
    <source>
        <dbReference type="PIRSR" id="PIRSR000390-2"/>
    </source>
</evidence>
<comment type="similarity">
    <text evidence="1 4">Belongs to the DegT/DnrJ/EryC1 family.</text>
</comment>
<dbReference type="PIRSF" id="PIRSF000390">
    <property type="entry name" value="PLP_StrS"/>
    <property type="match status" value="1"/>
</dbReference>
<dbReference type="RefSeq" id="WP_135575167.1">
    <property type="nucleotide sequence ID" value="NZ_RQGA01000001.1"/>
</dbReference>
<dbReference type="CDD" id="cd00616">
    <property type="entry name" value="AHBA_syn"/>
    <property type="match status" value="1"/>
</dbReference>
<protein>
    <submittedName>
        <fullName evidence="5">UDP-4-amino-4, 6-dideoxy-N-acetyl-beta-L-altrosamine transaminase</fullName>
        <ecNumber evidence="5">2.6.1.92</ecNumber>
    </submittedName>
</protein>
<proteinExistence type="inferred from homology"/>
<organism evidence="5 6">
    <name type="scientific">Leptospira perdikensis</name>
    <dbReference type="NCBI Taxonomy" id="2484948"/>
    <lineage>
        <taxon>Bacteria</taxon>
        <taxon>Pseudomonadati</taxon>
        <taxon>Spirochaetota</taxon>
        <taxon>Spirochaetia</taxon>
        <taxon>Leptospirales</taxon>
        <taxon>Leptospiraceae</taxon>
        <taxon>Leptospira</taxon>
    </lineage>
</organism>
<gene>
    <name evidence="5" type="primary">pseC</name>
    <name evidence="5" type="ORF">EHQ49_00225</name>
</gene>
<dbReference type="GO" id="GO:0000271">
    <property type="term" value="P:polysaccharide biosynthetic process"/>
    <property type="evidence" value="ECO:0007669"/>
    <property type="project" value="TreeGrafter"/>
</dbReference>
<accession>A0A4R9JK45</accession>
<dbReference type="Pfam" id="PF01041">
    <property type="entry name" value="DegT_DnrJ_EryC1"/>
    <property type="match status" value="1"/>
</dbReference>
<dbReference type="InterPro" id="IPR015421">
    <property type="entry name" value="PyrdxlP-dep_Trfase_major"/>
</dbReference>
<dbReference type="InterPro" id="IPR020026">
    <property type="entry name" value="PseC"/>
</dbReference>
<dbReference type="NCBIfam" id="TIGR03588">
    <property type="entry name" value="PseC"/>
    <property type="match status" value="1"/>
</dbReference>
<dbReference type="AlphaFoldDB" id="A0A4R9JK45"/>
<keyword evidence="5" id="KW-0808">Transferase</keyword>
<evidence type="ECO:0000256" key="1">
    <source>
        <dbReference type="ARBA" id="ARBA00037999"/>
    </source>
</evidence>
<dbReference type="EC" id="2.6.1.92" evidence="5"/>
<dbReference type="GO" id="GO:0008483">
    <property type="term" value="F:transaminase activity"/>
    <property type="evidence" value="ECO:0007669"/>
    <property type="project" value="UniProtKB-KW"/>
</dbReference>
<evidence type="ECO:0000256" key="4">
    <source>
        <dbReference type="RuleBase" id="RU004508"/>
    </source>
</evidence>
<dbReference type="InterPro" id="IPR000653">
    <property type="entry name" value="DegT/StrS_aminotransferase"/>
</dbReference>
<keyword evidence="6" id="KW-1185">Reference proteome</keyword>